<protein>
    <submittedName>
        <fullName evidence="1">Uncharacterized protein</fullName>
    </submittedName>
</protein>
<dbReference type="AlphaFoldDB" id="A0A5B7IGG4"/>
<gene>
    <name evidence="1" type="ORF">E2C01_075569</name>
</gene>
<sequence length="83" mass="9125">MARQTQVRCVEERCSQVEGSVSQAGQTPPKGPQVGDESSVRKIQAMHLFKSLRSAFVGLIVVRGGVAHTRLFHYAAECQRLLT</sequence>
<name>A0A5B7IGG4_PORTR</name>
<evidence type="ECO:0000313" key="1">
    <source>
        <dbReference type="EMBL" id="MPC80969.1"/>
    </source>
</evidence>
<comment type="caution">
    <text evidence="1">The sequence shown here is derived from an EMBL/GenBank/DDBJ whole genome shotgun (WGS) entry which is preliminary data.</text>
</comment>
<dbReference type="Proteomes" id="UP000324222">
    <property type="component" value="Unassembled WGS sequence"/>
</dbReference>
<keyword evidence="2" id="KW-1185">Reference proteome</keyword>
<accession>A0A5B7IGG4</accession>
<evidence type="ECO:0000313" key="2">
    <source>
        <dbReference type="Proteomes" id="UP000324222"/>
    </source>
</evidence>
<reference evidence="1 2" key="1">
    <citation type="submission" date="2019-05" db="EMBL/GenBank/DDBJ databases">
        <title>Another draft genome of Portunus trituberculatus and its Hox gene families provides insights of decapod evolution.</title>
        <authorList>
            <person name="Jeong J.-H."/>
            <person name="Song I."/>
            <person name="Kim S."/>
            <person name="Choi T."/>
            <person name="Kim D."/>
            <person name="Ryu S."/>
            <person name="Kim W."/>
        </authorList>
    </citation>
    <scope>NUCLEOTIDE SEQUENCE [LARGE SCALE GENOMIC DNA]</scope>
    <source>
        <tissue evidence="1">Muscle</tissue>
    </source>
</reference>
<dbReference type="EMBL" id="VSRR010055568">
    <property type="protein sequence ID" value="MPC80969.1"/>
    <property type="molecule type" value="Genomic_DNA"/>
</dbReference>
<proteinExistence type="predicted"/>
<organism evidence="1 2">
    <name type="scientific">Portunus trituberculatus</name>
    <name type="common">Swimming crab</name>
    <name type="synonym">Neptunus trituberculatus</name>
    <dbReference type="NCBI Taxonomy" id="210409"/>
    <lineage>
        <taxon>Eukaryota</taxon>
        <taxon>Metazoa</taxon>
        <taxon>Ecdysozoa</taxon>
        <taxon>Arthropoda</taxon>
        <taxon>Crustacea</taxon>
        <taxon>Multicrustacea</taxon>
        <taxon>Malacostraca</taxon>
        <taxon>Eumalacostraca</taxon>
        <taxon>Eucarida</taxon>
        <taxon>Decapoda</taxon>
        <taxon>Pleocyemata</taxon>
        <taxon>Brachyura</taxon>
        <taxon>Eubrachyura</taxon>
        <taxon>Portunoidea</taxon>
        <taxon>Portunidae</taxon>
        <taxon>Portuninae</taxon>
        <taxon>Portunus</taxon>
    </lineage>
</organism>